<dbReference type="InterPro" id="IPR000719">
    <property type="entry name" value="Prot_kinase_dom"/>
</dbReference>
<gene>
    <name evidence="2" type="ORF">PSON_ATCC_30995.1.T0500189</name>
</gene>
<accession>A0A8S1N0N4</accession>
<dbReference type="GO" id="GO:0004674">
    <property type="term" value="F:protein serine/threonine kinase activity"/>
    <property type="evidence" value="ECO:0007669"/>
    <property type="project" value="TreeGrafter"/>
</dbReference>
<dbReference type="SMART" id="SM00220">
    <property type="entry name" value="S_TKc"/>
    <property type="match status" value="1"/>
</dbReference>
<dbReference type="OrthoDB" id="8891264at2759"/>
<dbReference type="GO" id="GO:0005524">
    <property type="term" value="F:ATP binding"/>
    <property type="evidence" value="ECO:0007669"/>
    <property type="project" value="InterPro"/>
</dbReference>
<dbReference type="GO" id="GO:0005737">
    <property type="term" value="C:cytoplasm"/>
    <property type="evidence" value="ECO:0007669"/>
    <property type="project" value="TreeGrafter"/>
</dbReference>
<dbReference type="GO" id="GO:0044773">
    <property type="term" value="P:mitotic DNA damage checkpoint signaling"/>
    <property type="evidence" value="ECO:0007669"/>
    <property type="project" value="TreeGrafter"/>
</dbReference>
<dbReference type="Proteomes" id="UP000692954">
    <property type="component" value="Unassembled WGS sequence"/>
</dbReference>
<dbReference type="Pfam" id="PF00069">
    <property type="entry name" value="Pkinase"/>
    <property type="match status" value="1"/>
</dbReference>
<evidence type="ECO:0000259" key="1">
    <source>
        <dbReference type="PROSITE" id="PS50011"/>
    </source>
</evidence>
<evidence type="ECO:0000313" key="2">
    <source>
        <dbReference type="EMBL" id="CAD8086787.1"/>
    </source>
</evidence>
<dbReference type="GO" id="GO:0005634">
    <property type="term" value="C:nucleus"/>
    <property type="evidence" value="ECO:0007669"/>
    <property type="project" value="TreeGrafter"/>
</dbReference>
<dbReference type="AlphaFoldDB" id="A0A8S1N0N4"/>
<dbReference type="PANTHER" id="PTHR44167:SF18">
    <property type="entry name" value="PROTEIN KINASE DOMAIN-CONTAINING PROTEIN"/>
    <property type="match status" value="1"/>
</dbReference>
<keyword evidence="3" id="KW-1185">Reference proteome</keyword>
<name>A0A8S1N0N4_9CILI</name>
<sequence length="351" mass="42030">MICYKKNFFSIQKYNIFMLKDEIQFSNDQHSLVIQLNSFEPKIKWIKNDNSDIISFEFCINKKKSSYKFATHIGKLLKEFMNGKVCFQGINSHYKIAQFIQKRNYGSIVRMRSIQNEELVTCKIIKQGRAEFEQEFRNEVVALQFLKHKNIPKLREYYIETHHNYIIYEFIEGASLDNYIKKNILNKDQIYKIMKDLLSVVQYLHQEGFSHQNIKLENIYYCTMLDQITLIDFGQQKSNNFINLRQVQSLNSLSTKDFTDLTSFTSREFSIEKDYLDCGLIFFQLITRKILTNQDLLTSDQKRKFHQLVYEINNQNVSKFIMKLFNYSNLQCQGKLNFVQDIDELIYKRRN</sequence>
<dbReference type="PROSITE" id="PS50011">
    <property type="entry name" value="PROTEIN_KINASE_DOM"/>
    <property type="match status" value="1"/>
</dbReference>
<feature type="domain" description="Protein kinase" evidence="1">
    <location>
        <begin position="94"/>
        <end position="351"/>
    </location>
</feature>
<reference evidence="2" key="1">
    <citation type="submission" date="2021-01" db="EMBL/GenBank/DDBJ databases">
        <authorList>
            <consortium name="Genoscope - CEA"/>
            <person name="William W."/>
        </authorList>
    </citation>
    <scope>NUCLEOTIDE SEQUENCE</scope>
</reference>
<dbReference type="CDD" id="cd00180">
    <property type="entry name" value="PKc"/>
    <property type="match status" value="1"/>
</dbReference>
<organism evidence="2 3">
    <name type="scientific">Paramecium sonneborni</name>
    <dbReference type="NCBI Taxonomy" id="65129"/>
    <lineage>
        <taxon>Eukaryota</taxon>
        <taxon>Sar</taxon>
        <taxon>Alveolata</taxon>
        <taxon>Ciliophora</taxon>
        <taxon>Intramacronucleata</taxon>
        <taxon>Oligohymenophorea</taxon>
        <taxon>Peniculida</taxon>
        <taxon>Parameciidae</taxon>
        <taxon>Paramecium</taxon>
    </lineage>
</organism>
<comment type="caution">
    <text evidence="2">The sequence shown here is derived from an EMBL/GenBank/DDBJ whole genome shotgun (WGS) entry which is preliminary data.</text>
</comment>
<protein>
    <recommendedName>
        <fullName evidence="1">Protein kinase domain-containing protein</fullName>
    </recommendedName>
</protein>
<dbReference type="EMBL" id="CAJJDN010000050">
    <property type="protein sequence ID" value="CAD8086787.1"/>
    <property type="molecule type" value="Genomic_DNA"/>
</dbReference>
<evidence type="ECO:0000313" key="3">
    <source>
        <dbReference type="Proteomes" id="UP000692954"/>
    </source>
</evidence>
<dbReference type="PANTHER" id="PTHR44167">
    <property type="entry name" value="OVARIAN-SPECIFIC SERINE/THREONINE-PROTEIN KINASE LOK-RELATED"/>
    <property type="match status" value="1"/>
</dbReference>
<proteinExistence type="predicted"/>